<evidence type="ECO:0000256" key="2">
    <source>
        <dbReference type="SAM" id="Phobius"/>
    </source>
</evidence>
<keyword evidence="2" id="KW-0812">Transmembrane</keyword>
<keyword evidence="1" id="KW-0503">Monooxygenase</keyword>
<dbReference type="GO" id="GO:0004497">
    <property type="term" value="F:monooxygenase activity"/>
    <property type="evidence" value="ECO:0007669"/>
    <property type="project" value="UniProtKB-KW"/>
</dbReference>
<keyword evidence="4" id="KW-1185">Reference proteome</keyword>
<name>A0ABD2BH85_VESSQ</name>
<keyword evidence="1" id="KW-0560">Oxidoreductase</keyword>
<reference evidence="3 4" key="1">
    <citation type="journal article" date="2024" name="Ann. Entomol. Soc. Am.">
        <title>Genomic analyses of the southern and eastern yellowjacket wasps (Hymenoptera: Vespidae) reveal evolutionary signatures of social life.</title>
        <authorList>
            <person name="Catto M.A."/>
            <person name="Caine P.B."/>
            <person name="Orr S.E."/>
            <person name="Hunt B.G."/>
            <person name="Goodisman M.A.D."/>
        </authorList>
    </citation>
    <scope>NUCLEOTIDE SEQUENCE [LARGE SCALE GENOMIC DNA]</scope>
    <source>
        <strain evidence="3">233</strain>
        <tissue evidence="3">Head and thorax</tissue>
    </source>
</reference>
<dbReference type="InterPro" id="IPR036396">
    <property type="entry name" value="Cyt_P450_sf"/>
</dbReference>
<dbReference type="Gene3D" id="1.10.630.10">
    <property type="entry name" value="Cytochrome P450"/>
    <property type="match status" value="1"/>
</dbReference>
<dbReference type="Proteomes" id="UP001607302">
    <property type="component" value="Unassembled WGS sequence"/>
</dbReference>
<protein>
    <submittedName>
        <fullName evidence="3">Cytochrome P450 4C1-like isoform X1</fullName>
    </submittedName>
</protein>
<keyword evidence="2" id="KW-1133">Transmembrane helix</keyword>
<dbReference type="SUPFAM" id="SSF48264">
    <property type="entry name" value="Cytochrome P450"/>
    <property type="match status" value="1"/>
</dbReference>
<organism evidence="3 4">
    <name type="scientific">Vespula squamosa</name>
    <name type="common">Southern yellow jacket</name>
    <name type="synonym">Wasp</name>
    <dbReference type="NCBI Taxonomy" id="30214"/>
    <lineage>
        <taxon>Eukaryota</taxon>
        <taxon>Metazoa</taxon>
        <taxon>Ecdysozoa</taxon>
        <taxon>Arthropoda</taxon>
        <taxon>Hexapoda</taxon>
        <taxon>Insecta</taxon>
        <taxon>Pterygota</taxon>
        <taxon>Neoptera</taxon>
        <taxon>Endopterygota</taxon>
        <taxon>Hymenoptera</taxon>
        <taxon>Apocrita</taxon>
        <taxon>Aculeata</taxon>
        <taxon>Vespoidea</taxon>
        <taxon>Vespidae</taxon>
        <taxon>Vespinae</taxon>
        <taxon>Vespula</taxon>
    </lineage>
</organism>
<evidence type="ECO:0000313" key="3">
    <source>
        <dbReference type="EMBL" id="KAL2732118.1"/>
    </source>
</evidence>
<dbReference type="AlphaFoldDB" id="A0ABD2BH85"/>
<evidence type="ECO:0000256" key="1">
    <source>
        <dbReference type="ARBA" id="ARBA00023033"/>
    </source>
</evidence>
<sequence>MEFVAILIVITTILFGLYCSIVENLLNKLHIYNMIKGFPGPKAHPIIGNVNLLIGNTEDITHQFLNISKNFQSLWRLWLGMKLFVIVDNSEYIKSEEYEFLKPAVRNGLITVPGESFLQNIYSTKHMDVFINHFIALIEKLETLVGEELDV</sequence>
<dbReference type="EMBL" id="JAUDFV010000096">
    <property type="protein sequence ID" value="KAL2732118.1"/>
    <property type="molecule type" value="Genomic_DNA"/>
</dbReference>
<evidence type="ECO:0000313" key="4">
    <source>
        <dbReference type="Proteomes" id="UP001607302"/>
    </source>
</evidence>
<accession>A0ABD2BH85</accession>
<keyword evidence="2" id="KW-0472">Membrane</keyword>
<gene>
    <name evidence="3" type="ORF">V1478_004377</name>
</gene>
<feature type="transmembrane region" description="Helical" evidence="2">
    <location>
        <begin position="6"/>
        <end position="26"/>
    </location>
</feature>
<proteinExistence type="predicted"/>
<comment type="caution">
    <text evidence="3">The sequence shown here is derived from an EMBL/GenBank/DDBJ whole genome shotgun (WGS) entry which is preliminary data.</text>
</comment>